<proteinExistence type="predicted"/>
<organism evidence="1 2">
    <name type="scientific">Ricinus communis</name>
    <name type="common">Castor bean</name>
    <dbReference type="NCBI Taxonomy" id="3988"/>
    <lineage>
        <taxon>Eukaryota</taxon>
        <taxon>Viridiplantae</taxon>
        <taxon>Streptophyta</taxon>
        <taxon>Embryophyta</taxon>
        <taxon>Tracheophyta</taxon>
        <taxon>Spermatophyta</taxon>
        <taxon>Magnoliopsida</taxon>
        <taxon>eudicotyledons</taxon>
        <taxon>Gunneridae</taxon>
        <taxon>Pentapetalae</taxon>
        <taxon>rosids</taxon>
        <taxon>fabids</taxon>
        <taxon>Malpighiales</taxon>
        <taxon>Euphorbiaceae</taxon>
        <taxon>Acalyphoideae</taxon>
        <taxon>Acalypheae</taxon>
        <taxon>Ricinus</taxon>
    </lineage>
</organism>
<reference evidence="2" key="1">
    <citation type="journal article" date="2010" name="Nat. Biotechnol.">
        <title>Draft genome sequence of the oilseed species Ricinus communis.</title>
        <authorList>
            <person name="Chan A.P."/>
            <person name="Crabtree J."/>
            <person name="Zhao Q."/>
            <person name="Lorenzi H."/>
            <person name="Orvis J."/>
            <person name="Puiu D."/>
            <person name="Melake-Berhan A."/>
            <person name="Jones K.M."/>
            <person name="Redman J."/>
            <person name="Chen G."/>
            <person name="Cahoon E.B."/>
            <person name="Gedil M."/>
            <person name="Stanke M."/>
            <person name="Haas B.J."/>
            <person name="Wortman J.R."/>
            <person name="Fraser-Liggett C.M."/>
            <person name="Ravel J."/>
            <person name="Rabinowicz P.D."/>
        </authorList>
    </citation>
    <scope>NUCLEOTIDE SEQUENCE [LARGE SCALE GENOMIC DNA]</scope>
    <source>
        <strain evidence="2">cv. Hale</strain>
    </source>
</reference>
<dbReference type="AlphaFoldDB" id="B9T295"/>
<name>B9T295_RICCO</name>
<keyword evidence="2" id="KW-1185">Reference proteome</keyword>
<evidence type="ECO:0000313" key="1">
    <source>
        <dbReference type="EMBL" id="EEF30007.1"/>
    </source>
</evidence>
<evidence type="ECO:0000313" key="2">
    <source>
        <dbReference type="Proteomes" id="UP000008311"/>
    </source>
</evidence>
<accession>B9T295</accession>
<dbReference type="EMBL" id="EQ974373">
    <property type="protein sequence ID" value="EEF30007.1"/>
    <property type="molecule type" value="Genomic_DNA"/>
</dbReference>
<dbReference type="Proteomes" id="UP000008311">
    <property type="component" value="Unassembled WGS sequence"/>
</dbReference>
<sequence length="73" mass="8170">MGLWEIEAIIVGIPELKKDFVACNLSAVRRNANKAADWVAQNRAPLLYSSAWIADPPKTLEDILYFDVCHQAV</sequence>
<gene>
    <name evidence="1" type="ORF">RCOM_0463500</name>
</gene>
<protein>
    <submittedName>
        <fullName evidence="1">Uncharacterized protein</fullName>
    </submittedName>
</protein>
<dbReference type="InParanoid" id="B9T295"/>